<dbReference type="RefSeq" id="XP_025407000.1">
    <property type="nucleotide sequence ID" value="XM_025551215.1"/>
</dbReference>
<gene>
    <name evidence="4 5 6" type="primary">LOC112680964</name>
</gene>
<protein>
    <submittedName>
        <fullName evidence="4 5">Uncharacterized protein LOC112680964</fullName>
    </submittedName>
</protein>
<dbReference type="RefSeq" id="XP_025407001.1">
    <property type="nucleotide sequence ID" value="XM_025551216.1"/>
</dbReference>
<dbReference type="Proteomes" id="UP000694846">
    <property type="component" value="Unplaced"/>
</dbReference>
<keyword evidence="3" id="KW-1185">Reference proteome</keyword>
<evidence type="ECO:0000256" key="1">
    <source>
        <dbReference type="SAM" id="MobiDB-lite"/>
    </source>
</evidence>
<feature type="compositionally biased region" description="Basic residues" evidence="1">
    <location>
        <begin position="361"/>
        <end position="371"/>
    </location>
</feature>
<dbReference type="AlphaFoldDB" id="A0A8B8F9B9"/>
<proteinExistence type="predicted"/>
<evidence type="ECO:0000313" key="5">
    <source>
        <dbReference type="RefSeq" id="XP_025407000.1"/>
    </source>
</evidence>
<dbReference type="GO" id="GO:0045893">
    <property type="term" value="P:positive regulation of DNA-templated transcription"/>
    <property type="evidence" value="ECO:0007669"/>
    <property type="project" value="TreeGrafter"/>
</dbReference>
<dbReference type="RefSeq" id="XP_025406999.1">
    <property type="nucleotide sequence ID" value="XM_025551214.1"/>
</dbReference>
<reference evidence="4 5" key="1">
    <citation type="submission" date="2025-04" db="UniProtKB">
        <authorList>
            <consortium name="RefSeq"/>
        </authorList>
    </citation>
    <scope>IDENTIFICATION</scope>
    <source>
        <tissue evidence="4 5">Whole body</tissue>
    </source>
</reference>
<dbReference type="OrthoDB" id="2556847at2759"/>
<feature type="region of interest" description="Disordered" evidence="1">
    <location>
        <begin position="348"/>
        <end position="376"/>
    </location>
</feature>
<dbReference type="GeneID" id="112680964"/>
<feature type="region of interest" description="Disordered" evidence="1">
    <location>
        <begin position="1152"/>
        <end position="1188"/>
    </location>
</feature>
<dbReference type="Pfam" id="PF15249">
    <property type="entry name" value="GLTSCR1"/>
    <property type="match status" value="1"/>
</dbReference>
<accession>A0A8B8F9B9</accession>
<feature type="compositionally biased region" description="Polar residues" evidence="1">
    <location>
        <begin position="673"/>
        <end position="723"/>
    </location>
</feature>
<evidence type="ECO:0000313" key="4">
    <source>
        <dbReference type="RefSeq" id="XP_025406999.1"/>
    </source>
</evidence>
<organism evidence="3 5">
    <name type="scientific">Sipha flava</name>
    <name type="common">yellow sugarcane aphid</name>
    <dbReference type="NCBI Taxonomy" id="143950"/>
    <lineage>
        <taxon>Eukaryota</taxon>
        <taxon>Metazoa</taxon>
        <taxon>Ecdysozoa</taxon>
        <taxon>Arthropoda</taxon>
        <taxon>Hexapoda</taxon>
        <taxon>Insecta</taxon>
        <taxon>Pterygota</taxon>
        <taxon>Neoptera</taxon>
        <taxon>Paraneoptera</taxon>
        <taxon>Hemiptera</taxon>
        <taxon>Sternorrhyncha</taxon>
        <taxon>Aphidomorpha</taxon>
        <taxon>Aphidoidea</taxon>
        <taxon>Aphididae</taxon>
        <taxon>Sipha</taxon>
    </lineage>
</organism>
<feature type="compositionally biased region" description="Basic and acidic residues" evidence="1">
    <location>
        <begin position="1164"/>
        <end position="1174"/>
    </location>
</feature>
<dbReference type="InterPro" id="IPR052438">
    <property type="entry name" value="Chromatin_remod/trans_coact"/>
</dbReference>
<feature type="region of interest" description="Disordered" evidence="1">
    <location>
        <begin position="673"/>
        <end position="745"/>
    </location>
</feature>
<feature type="compositionally biased region" description="Low complexity" evidence="1">
    <location>
        <begin position="724"/>
        <end position="741"/>
    </location>
</feature>
<dbReference type="GO" id="GO:0016514">
    <property type="term" value="C:SWI/SNF complex"/>
    <property type="evidence" value="ECO:0007669"/>
    <property type="project" value="TreeGrafter"/>
</dbReference>
<sequence length="1223" mass="133067">MYGVCCRLEGTVDSIPQGLLDGRPASSLVLTHHQYQQLQHIQAQQEQAAAGGLTLTLHHQTTGTGTNGVLTGGPQLVLASSQGQGITTFPSVTTQQAATLHQHTSIQQVLHQHVQHSNILHSTSIRQMGAQQHTSGTMVQQQQATAILDTTNTKCIPPSPGSPFSSRSLTPSPQQRVITPQPQVIHQMMSANGPVLQFIQPNSRNNVNNVQVKSKPPPQILPKPMGSNNHVQNHASINSIKSQQSHHSTSIHSQQQGAFLINQIMPTTGVIVGPQTTGGLQLILRSPNTQNTNTQQAQVTCNGTQILLQQPRQQSNQVVRLVSGQSVQLQQIQTCSGPALVALSTNPQSNITQTSNNRSMNIKKKKQKIHSRPHDDEPVRLDLANLIKLSGIDEEDSGTPIIQQTQINQTNRIQQTPTPPPQSHQQSAPLLAQLQTPTSSSQGGFRLSLGEDGRMIVHQPQITANTLTQSVSASVAAAAQTQLAQLVADHGGHILQNAVLSVAGAESLLLKGSNTMLPTQPQNGSGMRILADVSGRLQIVTVLEPPSLQQNIINGQHLMFPTTGTPVSVENRQNHQQFVMSTPVEDQQNKVVQQNNSIRVMHSSSTMVSSLDHQQNSSIQLVSNMLDSRLLVAANNDSSRNNDIVYNEEQNRLQIVTNSSTLNKNVELQNQSPIIHTSERVMQTSISRSKTVPVSSHSPRSIQSVISPQCSPAMSHSSRSNSKSPASFNSPVPSPNVSQSFTPMLPNRPNLTIVTSPQQSNMQFSKPCAAIISQSNDNHMTLSNYQTSVINRTNNRSPVAISSKIFRPNSPPKASVPVEVQSQNAFLDSIAQSHPNILINKTMVVPPCANKAPIKPRKVKRAAVVKPMVFQCDEKEKELHDTPVPLNSPESSISNQRVKTIQLTPQKQQLLKAVQNQISALSAKKFRTSSETTALQRLFNEQQKILQCGKIVPTLSGQNSQGITYVSTPVRLVPPPCPMTLSPPHTISPPLPVQTSIAASPPTSNKATSPLHVQVGTQTSCEPSPTLPAFSASKRISLISERIAADQLGATNPDVVSPFSSASDAVKRLSRYHCLNDAVLSERDLELADEIFESTAKHLLDKKASLFNKYRYLLFKESMREVQTSELIMLGRLFDADESAQLQQLKQNVNTNSINTSTSCSDEPISRKREHQSEDDQTISENKRHCPDDEEINAQVQNAIDSILNLQRSDPATDEAVRSILPS</sequence>
<dbReference type="PANTHER" id="PTHR15572:SF0">
    <property type="entry name" value="GLUTAMINE-RICH PROTEIN-RELATED"/>
    <property type="match status" value="1"/>
</dbReference>
<dbReference type="InterPro" id="IPR015671">
    <property type="entry name" value="GSCR1_dom"/>
</dbReference>
<evidence type="ECO:0000259" key="2">
    <source>
        <dbReference type="Pfam" id="PF15249"/>
    </source>
</evidence>
<feature type="compositionally biased region" description="Polar residues" evidence="1">
    <location>
        <begin position="348"/>
        <end position="360"/>
    </location>
</feature>
<name>A0A8B8F9B9_9HEMI</name>
<evidence type="ECO:0000313" key="3">
    <source>
        <dbReference type="Proteomes" id="UP000694846"/>
    </source>
</evidence>
<dbReference type="PANTHER" id="PTHR15572">
    <property type="entry name" value="GLIOMA TUMOR SUPPRESSOR CANDIDATE REGION GENE 1"/>
    <property type="match status" value="1"/>
</dbReference>
<feature type="domain" description="GLTSCR protein conserved" evidence="2">
    <location>
        <begin position="1046"/>
        <end position="1147"/>
    </location>
</feature>
<evidence type="ECO:0000313" key="6">
    <source>
        <dbReference type="RefSeq" id="XP_025407001.1"/>
    </source>
</evidence>